<name>A0A7W3IW20_9ACTN</name>
<evidence type="ECO:0000313" key="1">
    <source>
        <dbReference type="EMBL" id="MBA8801712.1"/>
    </source>
</evidence>
<keyword evidence="3" id="KW-1185">Reference proteome</keyword>
<dbReference type="AlphaFoldDB" id="A0A7W3IW20"/>
<dbReference type="RefSeq" id="WP_281379785.1">
    <property type="nucleotide sequence ID" value="NZ_JACGXA010000001.1"/>
</dbReference>
<gene>
    <name evidence="1" type="ORF">FB382_000003</name>
    <name evidence="2" type="ORF">FB382_003920</name>
</gene>
<dbReference type="EMBL" id="JACGXA010000001">
    <property type="protein sequence ID" value="MBA8801712.1"/>
    <property type="molecule type" value="Genomic_DNA"/>
</dbReference>
<accession>A0A7W3IW20</accession>
<dbReference type="Proteomes" id="UP000580910">
    <property type="component" value="Unassembled WGS sequence"/>
</dbReference>
<proteinExistence type="predicted"/>
<dbReference type="EMBL" id="JACGXA010000002">
    <property type="protein sequence ID" value="MBA8805575.1"/>
    <property type="molecule type" value="Genomic_DNA"/>
</dbReference>
<comment type="caution">
    <text evidence="1">The sequence shown here is derived from an EMBL/GenBank/DDBJ whole genome shotgun (WGS) entry which is preliminary data.</text>
</comment>
<reference evidence="1 3" key="1">
    <citation type="submission" date="2020-07" db="EMBL/GenBank/DDBJ databases">
        <title>Sequencing the genomes of 1000 actinobacteria strains.</title>
        <authorList>
            <person name="Klenk H.-P."/>
        </authorList>
    </citation>
    <scope>NUCLEOTIDE SEQUENCE [LARGE SCALE GENOMIC DNA]</scope>
    <source>
        <strain evidence="1 3">DSM 21349</strain>
    </source>
</reference>
<sequence>MNATLQRIADLAVGCLFFVAFLPARLADRSFTSWANRTGGDR</sequence>
<protein>
    <submittedName>
        <fullName evidence="1">Uncharacterized protein</fullName>
    </submittedName>
</protein>
<organism evidence="1 3">
    <name type="scientific">Nocardioides ginsengisegetis</name>
    <dbReference type="NCBI Taxonomy" id="661491"/>
    <lineage>
        <taxon>Bacteria</taxon>
        <taxon>Bacillati</taxon>
        <taxon>Actinomycetota</taxon>
        <taxon>Actinomycetes</taxon>
        <taxon>Propionibacteriales</taxon>
        <taxon>Nocardioidaceae</taxon>
        <taxon>Nocardioides</taxon>
    </lineage>
</organism>
<evidence type="ECO:0000313" key="3">
    <source>
        <dbReference type="Proteomes" id="UP000580910"/>
    </source>
</evidence>
<evidence type="ECO:0000313" key="2">
    <source>
        <dbReference type="EMBL" id="MBA8805575.1"/>
    </source>
</evidence>